<protein>
    <submittedName>
        <fullName evidence="2">Amidohydrolase</fullName>
    </submittedName>
</protein>
<feature type="domain" description="Peptidase M20 dimerisation" evidence="1">
    <location>
        <begin position="184"/>
        <end position="281"/>
    </location>
</feature>
<dbReference type="CDD" id="cd08019">
    <property type="entry name" value="M20_Acy1-like"/>
    <property type="match status" value="1"/>
</dbReference>
<gene>
    <name evidence="2" type="ORF">KVH43_03975</name>
</gene>
<proteinExistence type="predicted"/>
<dbReference type="InterPro" id="IPR011650">
    <property type="entry name" value="Peptidase_M20_dimer"/>
</dbReference>
<name>A0ABX8RDP1_9CLOT</name>
<dbReference type="InterPro" id="IPR002933">
    <property type="entry name" value="Peptidase_M20"/>
</dbReference>
<dbReference type="InterPro" id="IPR017439">
    <property type="entry name" value="Amidohydrolase"/>
</dbReference>
<sequence>MNIKELAKQNKQYVIDLRREFHKYPEPSWQEFRTSKRIKEELDKMGIDYISVAGTGIVAVIKGEKNGKTVALRADIDALQVKEANDIPYKSQNEGIMHACGHDGHGAMLLGAAKILNDCKSEINGTVKLFFQPAEELAAGAEKMVQEGVMEGVDGVFGIHLWTDLACGTVSVEEGPRMASADLFKIKVKGKGGHGSLPHQGVDAVVAASAIVMDLQSVVSREISPLESAVVSIGKFQGGTRFNVIADEAVLEGTTRCFNNEIRKEFPKILERIAKNTAASYRAEAEIEYIHGTPATINEAVCSGIAEKSVEKLLGKEGISKMEKVTGGEDFARYLEGVLAFVGARNEEKQANYPHHHPRFNIDEDALEIGIALYAQFAIDFLNEEKC</sequence>
<dbReference type="Pfam" id="PF07687">
    <property type="entry name" value="M20_dimer"/>
    <property type="match status" value="1"/>
</dbReference>
<dbReference type="PANTHER" id="PTHR11014:SF63">
    <property type="entry name" value="METALLOPEPTIDASE, PUTATIVE (AFU_ORTHOLOGUE AFUA_6G09600)-RELATED"/>
    <property type="match status" value="1"/>
</dbReference>
<evidence type="ECO:0000313" key="3">
    <source>
        <dbReference type="Proteomes" id="UP000886818"/>
    </source>
</evidence>
<reference evidence="2" key="1">
    <citation type="submission" date="2021-07" db="EMBL/GenBank/DDBJ databases">
        <title>Complete genome sequence of Crassaminicella sp. 143-21, isolated from a deep-sea hydrothermal vent.</title>
        <authorList>
            <person name="Li X."/>
        </authorList>
    </citation>
    <scope>NUCLEOTIDE SEQUENCE</scope>
    <source>
        <strain evidence="2">143-21</strain>
    </source>
</reference>
<dbReference type="RefSeq" id="WP_218283579.1">
    <property type="nucleotide sequence ID" value="NZ_CP078093.1"/>
</dbReference>
<dbReference type="PIRSF" id="PIRSF005962">
    <property type="entry name" value="Pept_M20D_amidohydro"/>
    <property type="match status" value="1"/>
</dbReference>
<dbReference type="EMBL" id="CP078093">
    <property type="protein sequence ID" value="QXM06886.1"/>
    <property type="molecule type" value="Genomic_DNA"/>
</dbReference>
<evidence type="ECO:0000259" key="1">
    <source>
        <dbReference type="Pfam" id="PF07687"/>
    </source>
</evidence>
<dbReference type="PANTHER" id="PTHR11014">
    <property type="entry name" value="PEPTIDASE M20 FAMILY MEMBER"/>
    <property type="match status" value="1"/>
</dbReference>
<dbReference type="Proteomes" id="UP000886818">
    <property type="component" value="Chromosome"/>
</dbReference>
<organism evidence="2 3">
    <name type="scientific">Crassaminicella indica</name>
    <dbReference type="NCBI Taxonomy" id="2855394"/>
    <lineage>
        <taxon>Bacteria</taxon>
        <taxon>Bacillati</taxon>
        <taxon>Bacillota</taxon>
        <taxon>Clostridia</taxon>
        <taxon>Eubacteriales</taxon>
        <taxon>Clostridiaceae</taxon>
        <taxon>Crassaminicella</taxon>
    </lineage>
</organism>
<keyword evidence="3" id="KW-1185">Reference proteome</keyword>
<dbReference type="Pfam" id="PF01546">
    <property type="entry name" value="Peptidase_M20"/>
    <property type="match status" value="1"/>
</dbReference>
<evidence type="ECO:0000313" key="2">
    <source>
        <dbReference type="EMBL" id="QXM06886.1"/>
    </source>
</evidence>
<dbReference type="NCBIfam" id="TIGR01891">
    <property type="entry name" value="amidohydrolases"/>
    <property type="match status" value="1"/>
</dbReference>
<accession>A0ABX8RDP1</accession>